<name>A0A4U5MDC6_STECR</name>
<accession>A0A4U5MDC6</accession>
<evidence type="ECO:0000313" key="2">
    <source>
        <dbReference type="Proteomes" id="UP000298663"/>
    </source>
</evidence>
<reference evidence="1 2" key="1">
    <citation type="journal article" date="2015" name="Genome Biol.">
        <title>Comparative genomics of Steinernema reveals deeply conserved gene regulatory networks.</title>
        <authorList>
            <person name="Dillman A.R."/>
            <person name="Macchietto M."/>
            <person name="Porter C.F."/>
            <person name="Rogers A."/>
            <person name="Williams B."/>
            <person name="Antoshechkin I."/>
            <person name="Lee M.M."/>
            <person name="Goodwin Z."/>
            <person name="Lu X."/>
            <person name="Lewis E.E."/>
            <person name="Goodrich-Blair H."/>
            <person name="Stock S.P."/>
            <person name="Adams B.J."/>
            <person name="Sternberg P.W."/>
            <person name="Mortazavi A."/>
        </authorList>
    </citation>
    <scope>NUCLEOTIDE SEQUENCE [LARGE SCALE GENOMIC DNA]</scope>
    <source>
        <strain evidence="1 2">ALL</strain>
    </source>
</reference>
<sequence length="93" mass="10673">MWMFRTTMASISFDLKFKFEDLENNGITSDSQTASGLAWKLICRQFGDEMEIVVDCENNRAVLMWAQVSQRTLVKVDDVIQLYQVTLSSSSRP</sequence>
<gene>
    <name evidence="1" type="ORF">L596_023069</name>
</gene>
<proteinExistence type="predicted"/>
<keyword evidence="2" id="KW-1185">Reference proteome</keyword>
<dbReference type="Proteomes" id="UP000298663">
    <property type="component" value="Unassembled WGS sequence"/>
</dbReference>
<reference evidence="1 2" key="2">
    <citation type="journal article" date="2019" name="G3 (Bethesda)">
        <title>Hybrid Assembly of the Genome of the Entomopathogenic Nematode Steinernema carpocapsae Identifies the X-Chromosome.</title>
        <authorList>
            <person name="Serra L."/>
            <person name="Macchietto M."/>
            <person name="Macias-Munoz A."/>
            <person name="McGill C.J."/>
            <person name="Rodriguez I.M."/>
            <person name="Rodriguez B."/>
            <person name="Murad R."/>
            <person name="Mortazavi A."/>
        </authorList>
    </citation>
    <scope>NUCLEOTIDE SEQUENCE [LARGE SCALE GENOMIC DNA]</scope>
    <source>
        <strain evidence="1 2">ALL</strain>
    </source>
</reference>
<organism evidence="1 2">
    <name type="scientific">Steinernema carpocapsae</name>
    <name type="common">Entomopathogenic nematode</name>
    <dbReference type="NCBI Taxonomy" id="34508"/>
    <lineage>
        <taxon>Eukaryota</taxon>
        <taxon>Metazoa</taxon>
        <taxon>Ecdysozoa</taxon>
        <taxon>Nematoda</taxon>
        <taxon>Chromadorea</taxon>
        <taxon>Rhabditida</taxon>
        <taxon>Tylenchina</taxon>
        <taxon>Panagrolaimomorpha</taxon>
        <taxon>Strongyloidoidea</taxon>
        <taxon>Steinernematidae</taxon>
        <taxon>Steinernema</taxon>
    </lineage>
</organism>
<comment type="caution">
    <text evidence="1">The sequence shown here is derived from an EMBL/GenBank/DDBJ whole genome shotgun (WGS) entry which is preliminary data.</text>
</comment>
<protein>
    <submittedName>
        <fullName evidence="1">Uncharacterized protein</fullName>
    </submittedName>
</protein>
<dbReference type="EMBL" id="AZBU02000008">
    <property type="protein sequence ID" value="TKR66833.1"/>
    <property type="molecule type" value="Genomic_DNA"/>
</dbReference>
<dbReference type="AlphaFoldDB" id="A0A4U5MDC6"/>
<evidence type="ECO:0000313" key="1">
    <source>
        <dbReference type="EMBL" id="TKR66833.1"/>
    </source>
</evidence>